<accession>S4TRC8</accession>
<evidence type="ECO:0000313" key="1">
    <source>
        <dbReference type="EMBL" id="AGF89589.1"/>
    </source>
</evidence>
<protein>
    <submittedName>
        <fullName evidence="1">Uncharacterized protein</fullName>
    </submittedName>
</protein>
<sequence length="69" mass="8035">MNVFIIFAQRFGSVTNAVQFLKMNGIQVNTTRYREWTEGKYTPKRNVLNLIMRLAIEHLYGEIKDGVSL</sequence>
<name>S4TRC8_9CAUD</name>
<proteinExistence type="predicted"/>
<organism evidence="1">
    <name type="scientific">Salmonella phage SP069</name>
    <dbReference type="NCBI Taxonomy" id="1173760"/>
    <lineage>
        <taxon>Viruses</taxon>
        <taxon>Duplodnaviria</taxon>
        <taxon>Heunggongvirae</taxon>
        <taxon>Uroviricota</taxon>
        <taxon>Caudoviricetes</taxon>
        <taxon>Nonanavirus</taxon>
        <taxon>Nonanavirus SP069</taxon>
    </lineage>
</organism>
<reference evidence="1" key="1">
    <citation type="journal article" date="2013" name="BMC Genomics">
        <title>Genomic characterization provides new insight into Salmonella phage diversity.</title>
        <authorList>
            <person name="Moreno Switt A.I."/>
            <person name="Orsi R.H."/>
            <person name="den Bakker H.C."/>
            <person name="Vongkamjan K."/>
            <person name="Altier C."/>
            <person name="Wiedmann M."/>
        </authorList>
    </citation>
    <scope>NUCLEOTIDE SEQUENCE</scope>
</reference>
<dbReference type="EMBL" id="KC139651">
    <property type="protein sequence ID" value="AGF89589.1"/>
    <property type="molecule type" value="Genomic_DNA"/>
</dbReference>
<gene>
    <name evidence="1" type="ORF">SP069_00450</name>
</gene>